<organism evidence="2 3">
    <name type="scientific">Brassica carinata</name>
    <name type="common">Ethiopian mustard</name>
    <name type="synonym">Abyssinian cabbage</name>
    <dbReference type="NCBI Taxonomy" id="52824"/>
    <lineage>
        <taxon>Eukaryota</taxon>
        <taxon>Viridiplantae</taxon>
        <taxon>Streptophyta</taxon>
        <taxon>Embryophyta</taxon>
        <taxon>Tracheophyta</taxon>
        <taxon>Spermatophyta</taxon>
        <taxon>Magnoliopsida</taxon>
        <taxon>eudicotyledons</taxon>
        <taxon>Gunneridae</taxon>
        <taxon>Pentapetalae</taxon>
        <taxon>rosids</taxon>
        <taxon>malvids</taxon>
        <taxon>Brassicales</taxon>
        <taxon>Brassicaceae</taxon>
        <taxon>Brassiceae</taxon>
        <taxon>Brassica</taxon>
    </lineage>
</organism>
<feature type="region of interest" description="Disordered" evidence="1">
    <location>
        <begin position="1"/>
        <end position="62"/>
    </location>
</feature>
<accession>A0A8X7P1T7</accession>
<evidence type="ECO:0000256" key="1">
    <source>
        <dbReference type="SAM" id="MobiDB-lite"/>
    </source>
</evidence>
<comment type="caution">
    <text evidence="2">The sequence shown here is derived from an EMBL/GenBank/DDBJ whole genome shotgun (WGS) entry which is preliminary data.</text>
</comment>
<keyword evidence="3" id="KW-1185">Reference proteome</keyword>
<proteinExistence type="predicted"/>
<dbReference type="AlphaFoldDB" id="A0A8X7P1T7"/>
<dbReference type="Proteomes" id="UP000886595">
    <property type="component" value="Unassembled WGS sequence"/>
</dbReference>
<gene>
    <name evidence="2" type="ORF">Bca52824_094695</name>
</gene>
<dbReference type="EMBL" id="JAAMPC010000195">
    <property type="protein sequence ID" value="KAG2243475.1"/>
    <property type="molecule type" value="Genomic_DNA"/>
</dbReference>
<reference evidence="2 3" key="1">
    <citation type="submission" date="2020-02" db="EMBL/GenBank/DDBJ databases">
        <authorList>
            <person name="Ma Q."/>
            <person name="Huang Y."/>
            <person name="Song X."/>
            <person name="Pei D."/>
        </authorList>
    </citation>
    <scope>NUCLEOTIDE SEQUENCE [LARGE SCALE GENOMIC DNA]</scope>
    <source>
        <strain evidence="2">Sxm20200214</strain>
        <tissue evidence="2">Leaf</tissue>
    </source>
</reference>
<evidence type="ECO:0000313" key="2">
    <source>
        <dbReference type="EMBL" id="KAG2243475.1"/>
    </source>
</evidence>
<evidence type="ECO:0000313" key="3">
    <source>
        <dbReference type="Proteomes" id="UP000886595"/>
    </source>
</evidence>
<sequence length="96" mass="10033">MPELRSGARRLRQPNNPQAIEQAENIELPRQAAATRRRGGGRGRGNAAPPRPTGAAGRGRGVRLIDLEAEPVVGEPAFNQVAGVAADKDNAMEGGS</sequence>
<name>A0A8X7P1T7_BRACI</name>
<protein>
    <submittedName>
        <fullName evidence="2">Uncharacterized protein</fullName>
    </submittedName>
</protein>